<comment type="caution">
    <text evidence="4">The sequence shown here is derived from an EMBL/GenBank/DDBJ whole genome shotgun (WGS) entry which is preliminary data.</text>
</comment>
<evidence type="ECO:0000259" key="3">
    <source>
        <dbReference type="PROSITE" id="PS50011"/>
    </source>
</evidence>
<name>A0AAV0I053_9ROSI</name>
<dbReference type="Pfam" id="PF07714">
    <property type="entry name" value="PK_Tyr_Ser-Thr"/>
    <property type="match status" value="1"/>
</dbReference>
<keyword evidence="5" id="KW-1185">Reference proteome</keyword>
<evidence type="ECO:0000256" key="1">
    <source>
        <dbReference type="ARBA" id="ARBA00022741"/>
    </source>
</evidence>
<dbReference type="GO" id="GO:0004672">
    <property type="term" value="F:protein kinase activity"/>
    <property type="evidence" value="ECO:0007669"/>
    <property type="project" value="InterPro"/>
</dbReference>
<dbReference type="PANTHER" id="PTHR46008">
    <property type="entry name" value="LEAF RUST 10 DISEASE-RESISTANCE LOCUS RECEPTOR-LIKE PROTEIN KINASE-LIKE 1.4"/>
    <property type="match status" value="1"/>
</dbReference>
<evidence type="ECO:0000313" key="4">
    <source>
        <dbReference type="EMBL" id="CAI0390663.1"/>
    </source>
</evidence>
<dbReference type="InterPro" id="IPR011009">
    <property type="entry name" value="Kinase-like_dom_sf"/>
</dbReference>
<dbReference type="PANTHER" id="PTHR46008:SF55">
    <property type="match status" value="1"/>
</dbReference>
<dbReference type="InterPro" id="IPR008271">
    <property type="entry name" value="Ser/Thr_kinase_AS"/>
</dbReference>
<proteinExistence type="predicted"/>
<dbReference type="PROSITE" id="PS00108">
    <property type="entry name" value="PROTEIN_KINASE_ST"/>
    <property type="match status" value="1"/>
</dbReference>
<keyword evidence="1" id="KW-0547">Nucleotide-binding</keyword>
<protein>
    <recommendedName>
        <fullName evidence="3">Protein kinase domain-containing protein</fullName>
    </recommendedName>
</protein>
<dbReference type="AlphaFoldDB" id="A0AAV0I053"/>
<dbReference type="Gene3D" id="1.10.510.10">
    <property type="entry name" value="Transferase(Phosphotransferase) domain 1"/>
    <property type="match status" value="1"/>
</dbReference>
<gene>
    <name evidence="4" type="ORF">LITE_LOCUS6832</name>
</gene>
<accession>A0AAV0I053</accession>
<keyword evidence="2" id="KW-0067">ATP-binding</keyword>
<dbReference type="InterPro" id="IPR001245">
    <property type="entry name" value="Ser-Thr/Tyr_kinase_cat_dom"/>
</dbReference>
<feature type="domain" description="Protein kinase" evidence="3">
    <location>
        <begin position="1"/>
        <end position="172"/>
    </location>
</feature>
<evidence type="ECO:0000313" key="5">
    <source>
        <dbReference type="Proteomes" id="UP001154282"/>
    </source>
</evidence>
<dbReference type="GO" id="GO:0005524">
    <property type="term" value="F:ATP binding"/>
    <property type="evidence" value="ECO:0007669"/>
    <property type="project" value="UniProtKB-KW"/>
</dbReference>
<dbReference type="PROSITE" id="PS50011">
    <property type="entry name" value="PROTEIN_KINASE_DOM"/>
    <property type="match status" value="1"/>
</dbReference>
<dbReference type="EMBL" id="CAMGYJ010000003">
    <property type="protein sequence ID" value="CAI0390663.1"/>
    <property type="molecule type" value="Genomic_DNA"/>
</dbReference>
<evidence type="ECO:0000256" key="2">
    <source>
        <dbReference type="ARBA" id="ARBA00022840"/>
    </source>
</evidence>
<dbReference type="Proteomes" id="UP001154282">
    <property type="component" value="Unassembled WGS sequence"/>
</dbReference>
<organism evidence="4 5">
    <name type="scientific">Linum tenue</name>
    <dbReference type="NCBI Taxonomy" id="586396"/>
    <lineage>
        <taxon>Eukaryota</taxon>
        <taxon>Viridiplantae</taxon>
        <taxon>Streptophyta</taxon>
        <taxon>Embryophyta</taxon>
        <taxon>Tracheophyta</taxon>
        <taxon>Spermatophyta</taxon>
        <taxon>Magnoliopsida</taxon>
        <taxon>eudicotyledons</taxon>
        <taxon>Gunneridae</taxon>
        <taxon>Pentapetalae</taxon>
        <taxon>rosids</taxon>
        <taxon>fabids</taxon>
        <taxon>Malpighiales</taxon>
        <taxon>Linaceae</taxon>
        <taxon>Linum</taxon>
    </lineage>
</organism>
<dbReference type="SUPFAM" id="SSF56112">
    <property type="entry name" value="Protein kinase-like (PK-like)"/>
    <property type="match status" value="1"/>
</dbReference>
<dbReference type="InterPro" id="IPR000719">
    <property type="entry name" value="Prot_kinase_dom"/>
</dbReference>
<reference evidence="4" key="1">
    <citation type="submission" date="2022-08" db="EMBL/GenBank/DDBJ databases">
        <authorList>
            <person name="Gutierrez-Valencia J."/>
        </authorList>
    </citation>
    <scope>NUCLEOTIDE SEQUENCE</scope>
</reference>
<dbReference type="SMART" id="SM00220">
    <property type="entry name" value="S_TKc"/>
    <property type="match status" value="1"/>
</dbReference>
<sequence length="172" mass="19402">MILVYEFMKNGTLRDHLYRSDDDDSSSSTTTMLNWKQRLEICIGSAKGLHYLHTGSDGGIIHRDVKSTNILLDENFVAKVADFGLSQAGLPDPDHHSMALKGSFGYLDPEFFRTFQLTDKSDVYSFGVVLLEVVCARPAIVSSTGIRRERRGRQIWRQRKSKLTAVASEEMN</sequence>